<sequence length="98" mass="10952">MTLDVVGLHPSTTLPGELGDCGGKFACLYCAGTHRRRAARSWRQRVSHFFEMYPRGRHSAPSWEIMTPEEVVFSDALQAGEEDDPDEDIARTSSLLDI</sequence>
<keyword evidence="3" id="KW-1185">Reference proteome</keyword>
<evidence type="ECO:0000313" key="3">
    <source>
        <dbReference type="Proteomes" id="UP001063166"/>
    </source>
</evidence>
<name>A0A9P3PLY5_LYOSH</name>
<organism evidence="2 3">
    <name type="scientific">Lyophyllum shimeji</name>
    <name type="common">Hon-shimeji</name>
    <name type="synonym">Tricholoma shimeji</name>
    <dbReference type="NCBI Taxonomy" id="47721"/>
    <lineage>
        <taxon>Eukaryota</taxon>
        <taxon>Fungi</taxon>
        <taxon>Dikarya</taxon>
        <taxon>Basidiomycota</taxon>
        <taxon>Agaricomycotina</taxon>
        <taxon>Agaricomycetes</taxon>
        <taxon>Agaricomycetidae</taxon>
        <taxon>Agaricales</taxon>
        <taxon>Tricholomatineae</taxon>
        <taxon>Lyophyllaceae</taxon>
        <taxon>Lyophyllum</taxon>
    </lineage>
</organism>
<evidence type="ECO:0000256" key="1">
    <source>
        <dbReference type="SAM" id="MobiDB-lite"/>
    </source>
</evidence>
<dbReference type="Proteomes" id="UP001063166">
    <property type="component" value="Unassembled WGS sequence"/>
</dbReference>
<accession>A0A9P3PLY5</accession>
<protein>
    <submittedName>
        <fullName evidence="2">Uncharacterized protein</fullName>
    </submittedName>
</protein>
<comment type="caution">
    <text evidence="2">The sequence shown here is derived from an EMBL/GenBank/DDBJ whole genome shotgun (WGS) entry which is preliminary data.</text>
</comment>
<evidence type="ECO:0000313" key="2">
    <source>
        <dbReference type="EMBL" id="GLB37894.1"/>
    </source>
</evidence>
<feature type="region of interest" description="Disordered" evidence="1">
    <location>
        <begin position="76"/>
        <end position="98"/>
    </location>
</feature>
<gene>
    <name evidence="2" type="ORF">LshimejAT787_0409450</name>
</gene>
<dbReference type="OrthoDB" id="2823912at2759"/>
<dbReference type="EMBL" id="BRPK01000004">
    <property type="protein sequence ID" value="GLB37894.1"/>
    <property type="molecule type" value="Genomic_DNA"/>
</dbReference>
<dbReference type="AlphaFoldDB" id="A0A9P3PLY5"/>
<proteinExistence type="predicted"/>
<reference evidence="2" key="1">
    <citation type="submission" date="2022-07" db="EMBL/GenBank/DDBJ databases">
        <title>The genome of Lyophyllum shimeji provides insight into the initial evolution of ectomycorrhizal fungal genome.</title>
        <authorList>
            <person name="Kobayashi Y."/>
            <person name="Shibata T."/>
            <person name="Hirakawa H."/>
            <person name="Shigenobu S."/>
            <person name="Nishiyama T."/>
            <person name="Yamada A."/>
            <person name="Hasebe M."/>
            <person name="Kawaguchi M."/>
        </authorList>
    </citation>
    <scope>NUCLEOTIDE SEQUENCE</scope>
    <source>
        <strain evidence="2">AT787</strain>
    </source>
</reference>